<evidence type="ECO:0000313" key="4">
    <source>
        <dbReference type="Proteomes" id="UP000284006"/>
    </source>
</evidence>
<comment type="caution">
    <text evidence="3">The sequence shown here is derived from an EMBL/GenBank/DDBJ whole genome shotgun (WGS) entry which is preliminary data.</text>
</comment>
<protein>
    <submittedName>
        <fullName evidence="3">Pilus assembly protein TadE</fullName>
    </submittedName>
</protein>
<dbReference type="Proteomes" id="UP000284006">
    <property type="component" value="Unassembled WGS sequence"/>
</dbReference>
<name>A0A418XGL1_9BURK</name>
<keyword evidence="1" id="KW-0812">Transmembrane</keyword>
<reference evidence="3 4" key="1">
    <citation type="submission" date="2018-09" db="EMBL/GenBank/DDBJ databases">
        <authorList>
            <person name="Zhu H."/>
        </authorList>
    </citation>
    <scope>NUCLEOTIDE SEQUENCE [LARGE SCALE GENOMIC DNA]</scope>
    <source>
        <strain evidence="3 4">K1S02-61</strain>
    </source>
</reference>
<evidence type="ECO:0000313" key="3">
    <source>
        <dbReference type="EMBL" id="RJG11604.1"/>
    </source>
</evidence>
<dbReference type="AlphaFoldDB" id="A0A418XGL1"/>
<evidence type="ECO:0000256" key="1">
    <source>
        <dbReference type="SAM" id="Phobius"/>
    </source>
</evidence>
<evidence type="ECO:0000259" key="2">
    <source>
        <dbReference type="Pfam" id="PF13400"/>
    </source>
</evidence>
<dbReference type="OrthoDB" id="8595764at2"/>
<feature type="domain" description="Putative Flp pilus-assembly TadG-like N-terminal" evidence="2">
    <location>
        <begin position="27"/>
        <end position="73"/>
    </location>
</feature>
<keyword evidence="4" id="KW-1185">Reference proteome</keyword>
<proteinExistence type="predicted"/>
<feature type="transmembrane region" description="Helical" evidence="1">
    <location>
        <begin position="28"/>
        <end position="48"/>
    </location>
</feature>
<dbReference type="EMBL" id="QYUP01000145">
    <property type="protein sequence ID" value="RJG11604.1"/>
    <property type="molecule type" value="Genomic_DNA"/>
</dbReference>
<dbReference type="InterPro" id="IPR028087">
    <property type="entry name" value="Tad_N"/>
</dbReference>
<dbReference type="Pfam" id="PF13400">
    <property type="entry name" value="Tad"/>
    <property type="match status" value="1"/>
</dbReference>
<keyword evidence="1" id="KW-1133">Transmembrane helix</keyword>
<gene>
    <name evidence="3" type="ORF">D3872_18710</name>
</gene>
<organism evidence="3 4">
    <name type="scientific">Massilia cavernae</name>
    <dbReference type="NCBI Taxonomy" id="2320864"/>
    <lineage>
        <taxon>Bacteria</taxon>
        <taxon>Pseudomonadati</taxon>
        <taxon>Pseudomonadota</taxon>
        <taxon>Betaproteobacteria</taxon>
        <taxon>Burkholderiales</taxon>
        <taxon>Oxalobacteraceae</taxon>
        <taxon>Telluria group</taxon>
        <taxon>Massilia</taxon>
    </lineage>
</organism>
<keyword evidence="1" id="KW-0472">Membrane</keyword>
<accession>A0A418XGL1</accession>
<sequence>MVSRTTSVAQAEGEANAVPQARHPERGAVAIMFALTLILVLGVIGIAIDTARLYNRKAELQHFANAVALAAANELNGAPSGVANALAKASSVAEAFMYQYNSEPITWTDAAISFSSTPELNGGWLDAGAAGASPNTLLFVKVDTSRLDPVFGSISTAFMHILSGSETRTVVGGRAIAGRSAIRITPLAVCALSGESGATRTSPGTPPILELVEYGFRRGVSYDLMQLNPDATVAENFVVSSIDPPGVAGAFVHTTVTQVEPFICSGTLSIPRVTGGAVTVARPFPIASLYKALNSRFDQYAGTLCTPDGAPPDFNIKSYTRTSIPWMATVPAGQTAAQHSADGKLRTIADPSPAPASNTAPMYGPLWVYAKAVPVSSYTPGAVEPPNGYTPFTTAAWAKLYAPGAPVTKASYPVTKTPYWSSGGANFESPSVANRPGVRDRRVLNIPLLSCPVPAGTGVNVTATVLAIGKFFMTVPATPTTLSAEFAGVVPEQSLGGSVELY</sequence>